<sequence length="1288" mass="146454">MEPQCLFQRHAVWLHYCVYDRVAIAEATGRSGGIWLLQRRGHSFTVSVMHISTRTISINVGRGGCTWALTGIYASPSFRERLSDWDNLKAARMTCVGSWCVIGDWNEVSGPSQSTRCSFSQHRADVLNEVLQHCDLTVIQSIGTPFTWRRSSTGVNIHSQKCLDYATADTEWMANFPFGTVETLNRGNSDHNPFILYCHRKPNIQGLPQPPFRWHEAWADHPDYLKVITDKWHLGNGDFLHNMNSIREASISFNRTCFGNIGARKHKIQRRLLGIQRIQTRVDSARLAILERHLLTEYNFILHQEELIWFQKSREKFLLHGDRNTRFFQTAAKIHKNNSITLAGCEYTEPLAPPNPDTEISVTQSVSNMEITQAIDSCPLYSAPGPDGFPTIFFRKYWHHISPDTCDFIRTIFANGRFTPNLGFSYLCLIPKIATPLTIKDYRPISLCNVVYKFVTKVILYRLRPILVDYIGPEQSAFLPGRGTANNAIVLHEILYKFKQRQRGCEFAIKIDLDKAYVRVRWKFLRDSLIQMGLDTPSVSLIMECVTSAHFAILWNGRPSVDIYPSRGLRQGDPLSPYLFVIIMERLTRTINREVSARNWDPIVLSRGGPILSHLLFADDVILMAQANLATTQTVNTVLKAFTEEAGLAINLSKSQIIFSAATSERKRNRICHQLSIPSTESFENYLGFPIIAGRRKVSHFEFIIERISRRLPPWRAKFLNKAARTTLARSVLCTIPVYFMQIAWFPEITCQQIDSIIKRFIWKDRDGRGLHLVNWQTVVTPRRSGGLGIRKTRQMNIAMLGKKVSEYIDDTSALWVDVLSGRFGRGYEGINRPKTQSSSVWTALRRCFSILATGFTFRLGNGETNFWDGIYLQGKSIKFLVDYVHISDSDKSCRQMIVNGRLDIQSLHTIFPAHINKALMEVRNLYLHPSVSDRWCWSVGSKGASAPTTTRFYGTETETWVHVFFSCPWTVQIWAGLIQRGFPTRLAHSIPSDNQPLEFIAKAPVGLRFALWFMWLERNNRVFGNPSDTPCAVVLKILSFFHWWKETRMRADRHVVGLSHDSIMKTVTWNLFFCTGIILHTDGSSMGNPGPSGFGAVLRSPEGVWIEGISGNIGITDNTLAEMVAILEGLNLAVARGCTTLTCYSDSQESLRLIQRESVPTHALGGLIMNIRDKINMMESVRFFHIWIEGNFVADILARKGAKDEAFFTTWAFPPDELLTPLAKDAAWFSYPPPNSKPPHRGRRRHQPVQCHPHGGVPVQLHWPGHLIPSPLVSFRLTARRTLLASS</sequence>
<dbReference type="SUPFAM" id="SSF53098">
    <property type="entry name" value="Ribonuclease H-like"/>
    <property type="match status" value="1"/>
</dbReference>
<protein>
    <recommendedName>
        <fullName evidence="5">Reverse transcriptase domain-containing protein</fullName>
    </recommendedName>
</protein>
<dbReference type="CDD" id="cd06222">
    <property type="entry name" value="RNase_H_like"/>
    <property type="match status" value="1"/>
</dbReference>
<dbReference type="SUPFAM" id="SSF56672">
    <property type="entry name" value="DNA/RNA polymerases"/>
    <property type="match status" value="1"/>
</dbReference>
<evidence type="ECO:0000313" key="3">
    <source>
        <dbReference type="EMBL" id="CAA0842216.1"/>
    </source>
</evidence>
<dbReference type="SUPFAM" id="SSF56219">
    <property type="entry name" value="DNase I-like"/>
    <property type="match status" value="1"/>
</dbReference>
<dbReference type="InterPro" id="IPR002156">
    <property type="entry name" value="RNaseH_domain"/>
</dbReference>
<dbReference type="Proteomes" id="UP001153555">
    <property type="component" value="Unassembled WGS sequence"/>
</dbReference>
<evidence type="ECO:0000313" key="4">
    <source>
        <dbReference type="Proteomes" id="UP001153555"/>
    </source>
</evidence>
<accession>A0A9N7P3X4</accession>
<dbReference type="PROSITE" id="PS50879">
    <property type="entry name" value="RNASE_H_1"/>
    <property type="match status" value="1"/>
</dbReference>
<dbReference type="InterPro" id="IPR044730">
    <property type="entry name" value="RNase_H-like_dom_plant"/>
</dbReference>
<keyword evidence="4" id="KW-1185">Reference proteome</keyword>
<dbReference type="Pfam" id="PF13456">
    <property type="entry name" value="RVT_3"/>
    <property type="match status" value="1"/>
</dbReference>
<dbReference type="PANTHER" id="PTHR33116">
    <property type="entry name" value="REVERSE TRANSCRIPTASE ZINC-BINDING DOMAIN-CONTAINING PROTEIN-RELATED-RELATED"/>
    <property type="match status" value="1"/>
</dbReference>
<reference evidence="3" key="1">
    <citation type="submission" date="2019-12" db="EMBL/GenBank/DDBJ databases">
        <authorList>
            <person name="Scholes J."/>
        </authorList>
    </citation>
    <scope>NUCLEOTIDE SEQUENCE</scope>
</reference>
<dbReference type="InterPro" id="IPR036397">
    <property type="entry name" value="RNaseH_sf"/>
</dbReference>
<dbReference type="InterPro" id="IPR012337">
    <property type="entry name" value="RNaseH-like_sf"/>
</dbReference>
<name>A0A9N7P3X4_STRHE</name>
<dbReference type="CDD" id="cd01650">
    <property type="entry name" value="RT_nLTR_like"/>
    <property type="match status" value="1"/>
</dbReference>
<evidence type="ECO:0000259" key="1">
    <source>
        <dbReference type="PROSITE" id="PS50878"/>
    </source>
</evidence>
<dbReference type="Gene3D" id="3.60.10.10">
    <property type="entry name" value="Endonuclease/exonuclease/phosphatase"/>
    <property type="match status" value="1"/>
</dbReference>
<dbReference type="InterPro" id="IPR000477">
    <property type="entry name" value="RT_dom"/>
</dbReference>
<evidence type="ECO:0000259" key="2">
    <source>
        <dbReference type="PROSITE" id="PS50879"/>
    </source>
</evidence>
<evidence type="ECO:0008006" key="5">
    <source>
        <dbReference type="Google" id="ProtNLM"/>
    </source>
</evidence>
<dbReference type="Pfam" id="PF00078">
    <property type="entry name" value="RVT_1"/>
    <property type="match status" value="1"/>
</dbReference>
<dbReference type="EMBL" id="CACSLK010034598">
    <property type="protein sequence ID" value="CAA0842216.1"/>
    <property type="molecule type" value="Genomic_DNA"/>
</dbReference>
<organism evidence="3 4">
    <name type="scientific">Striga hermonthica</name>
    <name type="common">Purple witchweed</name>
    <name type="synonym">Buchnera hermonthica</name>
    <dbReference type="NCBI Taxonomy" id="68872"/>
    <lineage>
        <taxon>Eukaryota</taxon>
        <taxon>Viridiplantae</taxon>
        <taxon>Streptophyta</taxon>
        <taxon>Embryophyta</taxon>
        <taxon>Tracheophyta</taxon>
        <taxon>Spermatophyta</taxon>
        <taxon>Magnoliopsida</taxon>
        <taxon>eudicotyledons</taxon>
        <taxon>Gunneridae</taxon>
        <taxon>Pentapetalae</taxon>
        <taxon>asterids</taxon>
        <taxon>lamiids</taxon>
        <taxon>Lamiales</taxon>
        <taxon>Orobanchaceae</taxon>
        <taxon>Buchnereae</taxon>
        <taxon>Striga</taxon>
    </lineage>
</organism>
<dbReference type="OrthoDB" id="846389at2759"/>
<dbReference type="GO" id="GO:0004523">
    <property type="term" value="F:RNA-DNA hybrid ribonuclease activity"/>
    <property type="evidence" value="ECO:0007669"/>
    <property type="project" value="InterPro"/>
</dbReference>
<dbReference type="PANTHER" id="PTHR33116:SF70">
    <property type="entry name" value="NON-LTR RETROELEMENT REVERSE TRANSCRIPTASE-LIKE PROTEIN"/>
    <property type="match status" value="1"/>
</dbReference>
<dbReference type="GO" id="GO:0003676">
    <property type="term" value="F:nucleic acid binding"/>
    <property type="evidence" value="ECO:0007669"/>
    <property type="project" value="InterPro"/>
</dbReference>
<feature type="domain" description="Reverse transcriptase" evidence="1">
    <location>
        <begin position="411"/>
        <end position="691"/>
    </location>
</feature>
<dbReference type="InterPro" id="IPR043502">
    <property type="entry name" value="DNA/RNA_pol_sf"/>
</dbReference>
<dbReference type="Gene3D" id="3.30.420.10">
    <property type="entry name" value="Ribonuclease H-like superfamily/Ribonuclease H"/>
    <property type="match status" value="1"/>
</dbReference>
<dbReference type="InterPro" id="IPR036691">
    <property type="entry name" value="Endo/exonu/phosph_ase_sf"/>
</dbReference>
<dbReference type="PROSITE" id="PS50878">
    <property type="entry name" value="RT_POL"/>
    <property type="match status" value="1"/>
</dbReference>
<comment type="caution">
    <text evidence="3">The sequence shown here is derived from an EMBL/GenBank/DDBJ whole genome shotgun (WGS) entry which is preliminary data.</text>
</comment>
<proteinExistence type="predicted"/>
<gene>
    <name evidence="3" type="ORF">SHERM_08080</name>
</gene>
<feature type="domain" description="RNase H type-1" evidence="2">
    <location>
        <begin position="1074"/>
        <end position="1204"/>
    </location>
</feature>